<protein>
    <submittedName>
        <fullName evidence="1">Uncharacterized protein</fullName>
    </submittedName>
</protein>
<comment type="caution">
    <text evidence="1">The sequence shown here is derived from an EMBL/GenBank/DDBJ whole genome shotgun (WGS) entry which is preliminary data.</text>
</comment>
<gene>
    <name evidence="1" type="ORF">ONZ43_g2432</name>
</gene>
<proteinExistence type="predicted"/>
<organism evidence="1 2">
    <name type="scientific">Nemania bipapillata</name>
    <dbReference type="NCBI Taxonomy" id="110536"/>
    <lineage>
        <taxon>Eukaryota</taxon>
        <taxon>Fungi</taxon>
        <taxon>Dikarya</taxon>
        <taxon>Ascomycota</taxon>
        <taxon>Pezizomycotina</taxon>
        <taxon>Sordariomycetes</taxon>
        <taxon>Xylariomycetidae</taxon>
        <taxon>Xylariales</taxon>
        <taxon>Xylariaceae</taxon>
        <taxon>Nemania</taxon>
    </lineage>
</organism>
<sequence>MAVVPAQVGFLAIFNPSLGTTDETMDDQIVYYASVNSQSQKRRHQSRKKTADDISPEERNERLRQIGLAQGMVEFSRGFANGEPVNTIETEKTRVVLQEVEPGWWIVASIDLAKIPLPPRIGSSGPGKTDEQPDNVEYSSRELKPSTLLLRDLLRAHSVFLLHHASSLSALFVKSRRSNFVRLLGRFWNRFLATWEVMLHGNPARSMYRGIKMAACGELGVGVGEENRGSGEREVLEGGREVWPLGVGIRDEVRGG</sequence>
<evidence type="ECO:0000313" key="1">
    <source>
        <dbReference type="EMBL" id="KAJ8121012.1"/>
    </source>
</evidence>
<evidence type="ECO:0000313" key="2">
    <source>
        <dbReference type="Proteomes" id="UP001153334"/>
    </source>
</evidence>
<dbReference type="Proteomes" id="UP001153334">
    <property type="component" value="Unassembled WGS sequence"/>
</dbReference>
<keyword evidence="2" id="KW-1185">Reference proteome</keyword>
<dbReference type="EMBL" id="JAPESX010000496">
    <property type="protein sequence ID" value="KAJ8121012.1"/>
    <property type="molecule type" value="Genomic_DNA"/>
</dbReference>
<reference evidence="1" key="1">
    <citation type="submission" date="2022-11" db="EMBL/GenBank/DDBJ databases">
        <title>Genome Sequence of Nemania bipapillata.</title>
        <authorList>
            <person name="Buettner E."/>
        </authorList>
    </citation>
    <scope>NUCLEOTIDE SEQUENCE</scope>
    <source>
        <strain evidence="1">CP14</strain>
    </source>
</reference>
<accession>A0ACC2J0L6</accession>
<name>A0ACC2J0L6_9PEZI</name>